<reference evidence="1 2" key="1">
    <citation type="submission" date="2019-07" db="EMBL/GenBank/DDBJ databases">
        <title>Rufibacter sp. nov., isolated from lake sediment.</title>
        <authorList>
            <person name="Qu J.-H."/>
        </authorList>
    </citation>
    <scope>NUCLEOTIDE SEQUENCE [LARGE SCALE GENOMIC DNA]</scope>
    <source>
        <strain evidence="1 2">NBS58-1</strain>
    </source>
</reference>
<evidence type="ECO:0000313" key="1">
    <source>
        <dbReference type="EMBL" id="KAA3436823.1"/>
    </source>
</evidence>
<protein>
    <submittedName>
        <fullName evidence="1">Uncharacterized protein</fullName>
    </submittedName>
</protein>
<sequence length="116" mass="13200">MKEIALNTLLTDLEPLMLEVKVVTGGYLTEVQTLVCQRLERLGVATGNQPLEFYCTEQDHVLAFHFARRLDLQKSICAIDYFPQHSPKEVSKVSDKMLEAVRKHPVFTKKALKNNA</sequence>
<comment type="caution">
    <text evidence="1">The sequence shown here is derived from an EMBL/GenBank/DDBJ whole genome shotgun (WGS) entry which is preliminary data.</text>
</comment>
<gene>
    <name evidence="1" type="ORF">FOA19_20835</name>
</gene>
<name>A0A5B6TCJ4_9BACT</name>
<proteinExistence type="predicted"/>
<keyword evidence="2" id="KW-1185">Reference proteome</keyword>
<dbReference type="EMBL" id="VKKY01000003">
    <property type="protein sequence ID" value="KAA3436823.1"/>
    <property type="molecule type" value="Genomic_DNA"/>
</dbReference>
<organism evidence="1 2">
    <name type="scientific">Rufibacter hautae</name>
    <dbReference type="NCBI Taxonomy" id="2595005"/>
    <lineage>
        <taxon>Bacteria</taxon>
        <taxon>Pseudomonadati</taxon>
        <taxon>Bacteroidota</taxon>
        <taxon>Cytophagia</taxon>
        <taxon>Cytophagales</taxon>
        <taxon>Hymenobacteraceae</taxon>
        <taxon>Rufibacter</taxon>
    </lineage>
</organism>
<dbReference type="OrthoDB" id="893929at2"/>
<evidence type="ECO:0000313" key="2">
    <source>
        <dbReference type="Proteomes" id="UP000324133"/>
    </source>
</evidence>
<accession>A0A5B6TCJ4</accession>
<dbReference type="Proteomes" id="UP000324133">
    <property type="component" value="Unassembled WGS sequence"/>
</dbReference>
<dbReference type="RefSeq" id="WP_149092762.1">
    <property type="nucleotide sequence ID" value="NZ_VKKY01000003.1"/>
</dbReference>
<dbReference type="AlphaFoldDB" id="A0A5B6TCJ4"/>